<dbReference type="Proteomes" id="UP000594865">
    <property type="component" value="Chromosome"/>
</dbReference>
<dbReference type="GO" id="GO:0003700">
    <property type="term" value="F:DNA-binding transcription factor activity"/>
    <property type="evidence" value="ECO:0007669"/>
    <property type="project" value="TreeGrafter"/>
</dbReference>
<dbReference type="PANTHER" id="PTHR46797:SF23">
    <property type="entry name" value="HTH-TYPE TRANSCRIPTIONAL REGULATOR SUTR"/>
    <property type="match status" value="1"/>
</dbReference>
<dbReference type="RefSeq" id="WP_111727439.1">
    <property type="nucleotide sequence ID" value="NZ_CP065726.1"/>
</dbReference>
<dbReference type="GO" id="GO:0003677">
    <property type="term" value="F:DNA binding"/>
    <property type="evidence" value="ECO:0007669"/>
    <property type="project" value="UniProtKB-KW"/>
</dbReference>
<keyword evidence="6" id="KW-1185">Reference proteome</keyword>
<name>A0A7T3BM28_NEICI</name>
<dbReference type="AlphaFoldDB" id="A0A7T3BM28"/>
<evidence type="ECO:0000256" key="2">
    <source>
        <dbReference type="ARBA" id="ARBA00023125"/>
    </source>
</evidence>
<dbReference type="EMBL" id="CP065726">
    <property type="protein sequence ID" value="QPT38209.1"/>
    <property type="molecule type" value="Genomic_DNA"/>
</dbReference>
<evidence type="ECO:0000256" key="1">
    <source>
        <dbReference type="ARBA" id="ARBA00023015"/>
    </source>
</evidence>
<dbReference type="PANTHER" id="PTHR46797">
    <property type="entry name" value="HTH-TYPE TRANSCRIPTIONAL REGULATOR"/>
    <property type="match status" value="1"/>
</dbReference>
<dbReference type="CDD" id="cd00093">
    <property type="entry name" value="HTH_XRE"/>
    <property type="match status" value="1"/>
</dbReference>
<dbReference type="InterPro" id="IPR001387">
    <property type="entry name" value="Cro/C1-type_HTH"/>
</dbReference>
<dbReference type="InterPro" id="IPR050807">
    <property type="entry name" value="TransReg_Diox_bact_type"/>
</dbReference>
<evidence type="ECO:0000313" key="5">
    <source>
        <dbReference type="EMBL" id="QPT38209.1"/>
    </source>
</evidence>
<dbReference type="InterPro" id="IPR010982">
    <property type="entry name" value="Lambda_DNA-bd_dom_sf"/>
</dbReference>
<sequence length="69" mass="7683">MENLLQKFGLHLASIRQEKGLSQEQLAETSGLHRTYISSLERGKRNPTIVTLSALSNALNISLSELIDF</sequence>
<dbReference type="PROSITE" id="PS50943">
    <property type="entry name" value="HTH_CROC1"/>
    <property type="match status" value="1"/>
</dbReference>
<dbReference type="SMART" id="SM00530">
    <property type="entry name" value="HTH_XRE"/>
    <property type="match status" value="1"/>
</dbReference>
<dbReference type="GO" id="GO:0005829">
    <property type="term" value="C:cytosol"/>
    <property type="evidence" value="ECO:0007669"/>
    <property type="project" value="TreeGrafter"/>
</dbReference>
<evidence type="ECO:0000259" key="4">
    <source>
        <dbReference type="PROSITE" id="PS50943"/>
    </source>
</evidence>
<evidence type="ECO:0000313" key="6">
    <source>
        <dbReference type="Proteomes" id="UP000594865"/>
    </source>
</evidence>
<dbReference type="SUPFAM" id="SSF47413">
    <property type="entry name" value="lambda repressor-like DNA-binding domains"/>
    <property type="match status" value="1"/>
</dbReference>
<dbReference type="Pfam" id="PF01381">
    <property type="entry name" value="HTH_3"/>
    <property type="match status" value="1"/>
</dbReference>
<evidence type="ECO:0000256" key="3">
    <source>
        <dbReference type="ARBA" id="ARBA00023163"/>
    </source>
</evidence>
<organism evidence="5 6">
    <name type="scientific">Neisseria cinerea</name>
    <dbReference type="NCBI Taxonomy" id="483"/>
    <lineage>
        <taxon>Bacteria</taxon>
        <taxon>Pseudomonadati</taxon>
        <taxon>Pseudomonadota</taxon>
        <taxon>Betaproteobacteria</taxon>
        <taxon>Neisseriales</taxon>
        <taxon>Neisseriaceae</taxon>
        <taxon>Neisseria</taxon>
    </lineage>
</organism>
<protein>
    <submittedName>
        <fullName evidence="5">Helix-turn-helix transcriptional regulator</fullName>
    </submittedName>
</protein>
<feature type="domain" description="HTH cro/C1-type" evidence="4">
    <location>
        <begin position="12"/>
        <end position="66"/>
    </location>
</feature>
<keyword evidence="2" id="KW-0238">DNA-binding</keyword>
<dbReference type="GeneID" id="84021815"/>
<keyword evidence="3" id="KW-0804">Transcription</keyword>
<dbReference type="Gene3D" id="1.10.260.40">
    <property type="entry name" value="lambda repressor-like DNA-binding domains"/>
    <property type="match status" value="1"/>
</dbReference>
<gene>
    <name evidence="5" type="ORF">I6G28_01135</name>
</gene>
<proteinExistence type="predicted"/>
<accession>A0A7T3BM28</accession>
<keyword evidence="1" id="KW-0805">Transcription regulation</keyword>
<reference evidence="5 6" key="1">
    <citation type="submission" date="2020-12" db="EMBL/GenBank/DDBJ databases">
        <title>FDA dAtabase for Regulatory Grade micrObial Sequences (FDA-ARGOS): Supporting development and validation of Infectious Disease Dx tests.</title>
        <authorList>
            <person name="Sproer C."/>
            <person name="Gronow S."/>
            <person name="Severitt S."/>
            <person name="Schroder I."/>
            <person name="Tallon L."/>
            <person name="Sadzewicz L."/>
            <person name="Zhao X."/>
            <person name="Boylan J."/>
            <person name="Ott S."/>
            <person name="Bowen H."/>
            <person name="Vavikolanu K."/>
            <person name="Mehta A."/>
            <person name="Aluvathingal J."/>
            <person name="Nadendla S."/>
            <person name="Lowell S."/>
            <person name="Myers T."/>
            <person name="Yan Y."/>
            <person name="Sichtig H."/>
        </authorList>
    </citation>
    <scope>NUCLEOTIDE SEQUENCE [LARGE SCALE GENOMIC DNA]</scope>
    <source>
        <strain evidence="5 6">FDAARGOS_871</strain>
    </source>
</reference>